<organism evidence="2 3">
    <name type="scientific">Scleroderma citrinum Foug A</name>
    <dbReference type="NCBI Taxonomy" id="1036808"/>
    <lineage>
        <taxon>Eukaryota</taxon>
        <taxon>Fungi</taxon>
        <taxon>Dikarya</taxon>
        <taxon>Basidiomycota</taxon>
        <taxon>Agaricomycotina</taxon>
        <taxon>Agaricomycetes</taxon>
        <taxon>Agaricomycetidae</taxon>
        <taxon>Boletales</taxon>
        <taxon>Sclerodermatineae</taxon>
        <taxon>Sclerodermataceae</taxon>
        <taxon>Scleroderma</taxon>
    </lineage>
</organism>
<protein>
    <submittedName>
        <fullName evidence="2">Uncharacterized protein</fullName>
    </submittedName>
</protein>
<proteinExistence type="predicted"/>
<keyword evidence="3" id="KW-1185">Reference proteome</keyword>
<dbReference type="AlphaFoldDB" id="A0A0C3DBG0"/>
<evidence type="ECO:0000313" key="2">
    <source>
        <dbReference type="EMBL" id="KIM53451.1"/>
    </source>
</evidence>
<evidence type="ECO:0000256" key="1">
    <source>
        <dbReference type="SAM" id="MobiDB-lite"/>
    </source>
</evidence>
<dbReference type="HOGENOM" id="CLU_2924006_0_0_1"/>
<dbReference type="EMBL" id="KN822180">
    <property type="protein sequence ID" value="KIM53451.1"/>
    <property type="molecule type" value="Genomic_DNA"/>
</dbReference>
<dbReference type="InParanoid" id="A0A0C3DBG0"/>
<gene>
    <name evidence="2" type="ORF">SCLCIDRAFT_1222768</name>
</gene>
<reference evidence="2 3" key="1">
    <citation type="submission" date="2014-04" db="EMBL/GenBank/DDBJ databases">
        <authorList>
            <consortium name="DOE Joint Genome Institute"/>
            <person name="Kuo A."/>
            <person name="Kohler A."/>
            <person name="Nagy L.G."/>
            <person name="Floudas D."/>
            <person name="Copeland A."/>
            <person name="Barry K.W."/>
            <person name="Cichocki N."/>
            <person name="Veneault-Fourrey C."/>
            <person name="LaButti K."/>
            <person name="Lindquist E.A."/>
            <person name="Lipzen A."/>
            <person name="Lundell T."/>
            <person name="Morin E."/>
            <person name="Murat C."/>
            <person name="Sun H."/>
            <person name="Tunlid A."/>
            <person name="Henrissat B."/>
            <person name="Grigoriev I.V."/>
            <person name="Hibbett D.S."/>
            <person name="Martin F."/>
            <person name="Nordberg H.P."/>
            <person name="Cantor M.N."/>
            <person name="Hua S.X."/>
        </authorList>
    </citation>
    <scope>NUCLEOTIDE SEQUENCE [LARGE SCALE GENOMIC DNA]</scope>
    <source>
        <strain evidence="2 3">Foug A</strain>
    </source>
</reference>
<dbReference type="Proteomes" id="UP000053989">
    <property type="component" value="Unassembled WGS sequence"/>
</dbReference>
<evidence type="ECO:0000313" key="3">
    <source>
        <dbReference type="Proteomes" id="UP000053989"/>
    </source>
</evidence>
<feature type="compositionally biased region" description="Polar residues" evidence="1">
    <location>
        <begin position="10"/>
        <end position="20"/>
    </location>
</feature>
<accession>A0A0C3DBG0</accession>
<feature type="region of interest" description="Disordered" evidence="1">
    <location>
        <begin position="1"/>
        <end position="25"/>
    </location>
</feature>
<name>A0A0C3DBG0_9AGAM</name>
<reference evidence="3" key="2">
    <citation type="submission" date="2015-01" db="EMBL/GenBank/DDBJ databases">
        <title>Evolutionary Origins and Diversification of the Mycorrhizal Mutualists.</title>
        <authorList>
            <consortium name="DOE Joint Genome Institute"/>
            <consortium name="Mycorrhizal Genomics Consortium"/>
            <person name="Kohler A."/>
            <person name="Kuo A."/>
            <person name="Nagy L.G."/>
            <person name="Floudas D."/>
            <person name="Copeland A."/>
            <person name="Barry K.W."/>
            <person name="Cichocki N."/>
            <person name="Veneault-Fourrey C."/>
            <person name="LaButti K."/>
            <person name="Lindquist E.A."/>
            <person name="Lipzen A."/>
            <person name="Lundell T."/>
            <person name="Morin E."/>
            <person name="Murat C."/>
            <person name="Riley R."/>
            <person name="Ohm R."/>
            <person name="Sun H."/>
            <person name="Tunlid A."/>
            <person name="Henrissat B."/>
            <person name="Grigoriev I.V."/>
            <person name="Hibbett D.S."/>
            <person name="Martin F."/>
        </authorList>
    </citation>
    <scope>NUCLEOTIDE SEQUENCE [LARGE SCALE GENOMIC DNA]</scope>
    <source>
        <strain evidence="3">Foug A</strain>
    </source>
</reference>
<sequence>MVYAEETTRRVPTSPCSPFNSMRPLPPHQLPTSPWLRSPSACMGVDVDVQRVGVVHVTARF</sequence>